<feature type="chain" id="PRO_5038771351" evidence="5">
    <location>
        <begin position="24"/>
        <end position="306"/>
    </location>
</feature>
<dbReference type="PANTHER" id="PTHR42953">
    <property type="entry name" value="HIGH-AFFINITY ZINC UPTAKE SYSTEM PROTEIN ZNUA-RELATED"/>
    <property type="match status" value="1"/>
</dbReference>
<dbReference type="STRING" id="84035.SAMN05660742_1029"/>
<dbReference type="GO" id="GO:0007155">
    <property type="term" value="P:cell adhesion"/>
    <property type="evidence" value="ECO:0007669"/>
    <property type="project" value="InterPro"/>
</dbReference>
<dbReference type="AlphaFoldDB" id="A0A1H6V1J9"/>
<name>A0A1H6V1J9_9FIRM</name>
<protein>
    <submittedName>
        <fullName evidence="6">Zinc transport system substrate-binding protein</fullName>
    </submittedName>
</protein>
<dbReference type="EMBL" id="FNZK01000002">
    <property type="protein sequence ID" value="SEI94135.1"/>
    <property type="molecule type" value="Genomic_DNA"/>
</dbReference>
<dbReference type="Proteomes" id="UP000199662">
    <property type="component" value="Unassembled WGS sequence"/>
</dbReference>
<sequence>MKKSGFYCLLFILLLGIFAGCGAPKNSEPTKQEDNGKIKVMVSFNAMREIVEAVGKEKVEVQTIIPDGTEPHDFEPKASDLEGLHSAKVFVYNGFDMEKSWVDKALEAADNKNLIVVEAAKGAEPLPATGAEEIESGAQNDPHLWLSLKGAEIEAKNVQDALIKADPANKDFYEANYKIFYDQLETLYQEYNQKFQSVANKNFVTGHAAFAYLSRDFGLKQNSVEDVFAEGEPSAKKLKELTDYCKTNHIKTIFVEDMVSPKVSETLANEVGAKAEKIYTLESKEDNKDYLQSMRDNLEKIYQSLK</sequence>
<comment type="similarity">
    <text evidence="1 4">Belongs to the bacterial solute-binding protein 9 family.</text>
</comment>
<keyword evidence="3 5" id="KW-0732">Signal</keyword>
<evidence type="ECO:0000256" key="1">
    <source>
        <dbReference type="ARBA" id="ARBA00011028"/>
    </source>
</evidence>
<dbReference type="PROSITE" id="PS51257">
    <property type="entry name" value="PROKAR_LIPOPROTEIN"/>
    <property type="match status" value="1"/>
</dbReference>
<evidence type="ECO:0000256" key="4">
    <source>
        <dbReference type="RuleBase" id="RU003512"/>
    </source>
</evidence>
<dbReference type="RefSeq" id="WP_091828724.1">
    <property type="nucleotide sequence ID" value="NZ_FNZK01000002.1"/>
</dbReference>
<dbReference type="Pfam" id="PF01297">
    <property type="entry name" value="ZnuA"/>
    <property type="match status" value="1"/>
</dbReference>
<reference evidence="7" key="1">
    <citation type="submission" date="2016-10" db="EMBL/GenBank/DDBJ databases">
        <authorList>
            <person name="Varghese N."/>
            <person name="Submissions S."/>
        </authorList>
    </citation>
    <scope>NUCLEOTIDE SEQUENCE [LARGE SCALE GENOMIC DNA]</scope>
    <source>
        <strain evidence="7">DSM 2179</strain>
    </source>
</reference>
<proteinExistence type="inferred from homology"/>
<evidence type="ECO:0000313" key="7">
    <source>
        <dbReference type="Proteomes" id="UP000199662"/>
    </source>
</evidence>
<organism evidence="6 7">
    <name type="scientific">Propionispira arboris</name>
    <dbReference type="NCBI Taxonomy" id="84035"/>
    <lineage>
        <taxon>Bacteria</taxon>
        <taxon>Bacillati</taxon>
        <taxon>Bacillota</taxon>
        <taxon>Negativicutes</taxon>
        <taxon>Selenomonadales</taxon>
        <taxon>Selenomonadaceae</taxon>
        <taxon>Propionispira</taxon>
    </lineage>
</organism>
<dbReference type="GO" id="GO:0030001">
    <property type="term" value="P:metal ion transport"/>
    <property type="evidence" value="ECO:0007669"/>
    <property type="project" value="InterPro"/>
</dbReference>
<dbReference type="InterPro" id="IPR006128">
    <property type="entry name" value="Lipoprotein_PsaA-like"/>
</dbReference>
<dbReference type="PANTHER" id="PTHR42953:SF3">
    <property type="entry name" value="HIGH-AFFINITY ZINC UPTAKE SYSTEM PROTEIN ZNUA"/>
    <property type="match status" value="1"/>
</dbReference>
<evidence type="ECO:0000256" key="2">
    <source>
        <dbReference type="ARBA" id="ARBA00022448"/>
    </source>
</evidence>
<gene>
    <name evidence="6" type="ORF">SAMN05660742_1029</name>
</gene>
<dbReference type="Gene3D" id="3.40.50.1980">
    <property type="entry name" value="Nitrogenase molybdenum iron protein domain"/>
    <property type="match status" value="2"/>
</dbReference>
<dbReference type="SUPFAM" id="SSF53807">
    <property type="entry name" value="Helical backbone' metal receptor"/>
    <property type="match status" value="1"/>
</dbReference>
<dbReference type="InterPro" id="IPR006129">
    <property type="entry name" value="AdhesinB"/>
</dbReference>
<keyword evidence="7" id="KW-1185">Reference proteome</keyword>
<evidence type="ECO:0000256" key="5">
    <source>
        <dbReference type="SAM" id="SignalP"/>
    </source>
</evidence>
<keyword evidence="2 4" id="KW-0813">Transport</keyword>
<dbReference type="PRINTS" id="PR00691">
    <property type="entry name" value="ADHESINB"/>
</dbReference>
<dbReference type="GO" id="GO:0046872">
    <property type="term" value="F:metal ion binding"/>
    <property type="evidence" value="ECO:0007669"/>
    <property type="project" value="InterPro"/>
</dbReference>
<dbReference type="InterPro" id="IPR006127">
    <property type="entry name" value="ZnuA-like"/>
</dbReference>
<dbReference type="PRINTS" id="PR00690">
    <property type="entry name" value="ADHESNFAMILY"/>
</dbReference>
<dbReference type="InterPro" id="IPR050492">
    <property type="entry name" value="Bact_metal-bind_prot9"/>
</dbReference>
<feature type="signal peptide" evidence="5">
    <location>
        <begin position="1"/>
        <end position="23"/>
    </location>
</feature>
<evidence type="ECO:0000256" key="3">
    <source>
        <dbReference type="ARBA" id="ARBA00022729"/>
    </source>
</evidence>
<accession>A0A1H6V1J9</accession>
<evidence type="ECO:0000313" key="6">
    <source>
        <dbReference type="EMBL" id="SEI94135.1"/>
    </source>
</evidence>